<comment type="caution">
    <text evidence="2">The sequence shown here is derived from an EMBL/GenBank/DDBJ whole genome shotgun (WGS) entry which is preliminary data.</text>
</comment>
<sequence>NCSIGRNVRVAACYACYSNVNSRDPDAIAPYIKQLAGALLIVTVFDLEVKCRRASLAVFQETLEKYGQLLNGKGNLAKWEYYEVGQIQNCFLDLAIYIAGFEEYRQQIIEHLIEHKFNHWDYSIRELTSQCLSKL</sequence>
<protein>
    <recommendedName>
        <fullName evidence="1">Tubulin-folding cofactor D ARM repeats domain-containing protein</fullName>
    </recommendedName>
</protein>
<dbReference type="OrthoDB" id="10253476at2759"/>
<dbReference type="SUPFAM" id="SSF48371">
    <property type="entry name" value="ARM repeat"/>
    <property type="match status" value="1"/>
</dbReference>
<accession>A0A814SY27</accession>
<evidence type="ECO:0000313" key="3">
    <source>
        <dbReference type="Proteomes" id="UP000663879"/>
    </source>
</evidence>
<dbReference type="Pfam" id="PF25767">
    <property type="entry name" value="ARM_TBCD_2nd"/>
    <property type="match status" value="1"/>
</dbReference>
<dbReference type="GO" id="GO:0034333">
    <property type="term" value="P:adherens junction assembly"/>
    <property type="evidence" value="ECO:0007669"/>
    <property type="project" value="TreeGrafter"/>
</dbReference>
<dbReference type="PANTHER" id="PTHR12658:SF0">
    <property type="entry name" value="TUBULIN-SPECIFIC CHAPERONE D"/>
    <property type="match status" value="1"/>
</dbReference>
<organism evidence="2 3">
    <name type="scientific">Brachionus calyciflorus</name>
    <dbReference type="NCBI Taxonomy" id="104777"/>
    <lineage>
        <taxon>Eukaryota</taxon>
        <taxon>Metazoa</taxon>
        <taxon>Spiralia</taxon>
        <taxon>Gnathifera</taxon>
        <taxon>Rotifera</taxon>
        <taxon>Eurotatoria</taxon>
        <taxon>Monogononta</taxon>
        <taxon>Pseudotrocha</taxon>
        <taxon>Ploima</taxon>
        <taxon>Brachionidae</taxon>
        <taxon>Brachionus</taxon>
    </lineage>
</organism>
<dbReference type="InterPro" id="IPR016024">
    <property type="entry name" value="ARM-type_fold"/>
</dbReference>
<dbReference type="InterPro" id="IPR058033">
    <property type="entry name" value="ARM_TBCD_2nd"/>
</dbReference>
<dbReference type="GO" id="GO:0016328">
    <property type="term" value="C:lateral plasma membrane"/>
    <property type="evidence" value="ECO:0007669"/>
    <property type="project" value="TreeGrafter"/>
</dbReference>
<name>A0A814SY27_9BILA</name>
<dbReference type="GO" id="GO:0070830">
    <property type="term" value="P:bicellular tight junction assembly"/>
    <property type="evidence" value="ECO:0007669"/>
    <property type="project" value="TreeGrafter"/>
</dbReference>
<dbReference type="GO" id="GO:0005096">
    <property type="term" value="F:GTPase activator activity"/>
    <property type="evidence" value="ECO:0007669"/>
    <property type="project" value="InterPro"/>
</dbReference>
<feature type="non-terminal residue" evidence="2">
    <location>
        <position position="135"/>
    </location>
</feature>
<dbReference type="EMBL" id="CAJNOC010012592">
    <property type="protein sequence ID" value="CAF1154343.1"/>
    <property type="molecule type" value="Genomic_DNA"/>
</dbReference>
<feature type="domain" description="Tubulin-folding cofactor D ARM repeats" evidence="1">
    <location>
        <begin position="1"/>
        <end position="72"/>
    </location>
</feature>
<dbReference type="PANTHER" id="PTHR12658">
    <property type="entry name" value="BETA-TUBULIN COFACTOR D"/>
    <property type="match status" value="1"/>
</dbReference>
<evidence type="ECO:0000313" key="2">
    <source>
        <dbReference type="EMBL" id="CAF1154343.1"/>
    </source>
</evidence>
<dbReference type="Proteomes" id="UP000663879">
    <property type="component" value="Unassembled WGS sequence"/>
</dbReference>
<dbReference type="GO" id="GO:0007023">
    <property type="term" value="P:post-chaperonin tubulin folding pathway"/>
    <property type="evidence" value="ECO:0007669"/>
    <property type="project" value="InterPro"/>
</dbReference>
<dbReference type="GO" id="GO:0007021">
    <property type="term" value="P:tubulin complex assembly"/>
    <property type="evidence" value="ECO:0007669"/>
    <property type="project" value="InterPro"/>
</dbReference>
<keyword evidence="3" id="KW-1185">Reference proteome</keyword>
<dbReference type="InterPro" id="IPR033162">
    <property type="entry name" value="TBCD"/>
</dbReference>
<dbReference type="GO" id="GO:0048487">
    <property type="term" value="F:beta-tubulin binding"/>
    <property type="evidence" value="ECO:0007669"/>
    <property type="project" value="InterPro"/>
</dbReference>
<feature type="non-terminal residue" evidence="2">
    <location>
        <position position="1"/>
    </location>
</feature>
<reference evidence="2" key="1">
    <citation type="submission" date="2021-02" db="EMBL/GenBank/DDBJ databases">
        <authorList>
            <person name="Nowell W R."/>
        </authorList>
    </citation>
    <scope>NUCLEOTIDE SEQUENCE</scope>
    <source>
        <strain evidence="2">Ploen Becks lab</strain>
    </source>
</reference>
<evidence type="ECO:0000259" key="1">
    <source>
        <dbReference type="Pfam" id="PF25767"/>
    </source>
</evidence>
<gene>
    <name evidence="2" type="ORF">OXX778_LOCUS23408</name>
</gene>
<proteinExistence type="predicted"/>
<dbReference type="GO" id="GO:0000226">
    <property type="term" value="P:microtubule cytoskeleton organization"/>
    <property type="evidence" value="ECO:0007669"/>
    <property type="project" value="TreeGrafter"/>
</dbReference>
<dbReference type="AlphaFoldDB" id="A0A814SY27"/>